<dbReference type="RefSeq" id="WP_248826869.1">
    <property type="nucleotide sequence ID" value="NZ_JALKFT010000045.1"/>
</dbReference>
<comment type="caution">
    <text evidence="1">The sequence shown here is derived from an EMBL/GenBank/DDBJ whole genome shotgun (WGS) entry which is preliminary data.</text>
</comment>
<evidence type="ECO:0000313" key="1">
    <source>
        <dbReference type="EMBL" id="MCK9878802.1"/>
    </source>
</evidence>
<proteinExistence type="predicted"/>
<reference evidence="1 2" key="1">
    <citation type="submission" date="2022-04" db="EMBL/GenBank/DDBJ databases">
        <title>Genome diversity in the genus Frankia.</title>
        <authorList>
            <person name="Carlos-Shanley C."/>
            <person name="Hahn D."/>
        </authorList>
    </citation>
    <scope>NUCLEOTIDE SEQUENCE [LARGE SCALE GENOMIC DNA]</scope>
    <source>
        <strain evidence="1 2">Ag45/Mut15</strain>
    </source>
</reference>
<keyword evidence="2" id="KW-1185">Reference proteome</keyword>
<protein>
    <submittedName>
        <fullName evidence="1">DUF5990 family protein</fullName>
    </submittedName>
</protein>
<dbReference type="EMBL" id="JALKFT010000045">
    <property type="protein sequence ID" value="MCK9878802.1"/>
    <property type="molecule type" value="Genomic_DNA"/>
</dbReference>
<organism evidence="1 2">
    <name type="scientific">Frankia umida</name>
    <dbReference type="NCBI Taxonomy" id="573489"/>
    <lineage>
        <taxon>Bacteria</taxon>
        <taxon>Bacillati</taxon>
        <taxon>Actinomycetota</taxon>
        <taxon>Actinomycetes</taxon>
        <taxon>Frankiales</taxon>
        <taxon>Frankiaceae</taxon>
        <taxon>Frankia</taxon>
    </lineage>
</organism>
<name>A0ABT0K5L6_9ACTN</name>
<dbReference type="InterPro" id="IPR046032">
    <property type="entry name" value="DUF5990"/>
</dbReference>
<evidence type="ECO:0000313" key="2">
    <source>
        <dbReference type="Proteomes" id="UP001201873"/>
    </source>
</evidence>
<sequence length="161" mass="16575">MPISYLTDDDGVRIRVEGHDLPGRRCGPAGEGGHGDVHVGLQARGDPSDLLGVHPGDAAAALWSVECTVLAGPAGPDLRGRYVQGRPGGRFLYLSWGDVDAAGTFAMFRRAKLMLDAVDPTVLAAAIRAGTLVGRLGLTDAAGNPLCAAVRPPAITWSPGA</sequence>
<accession>A0ABT0K5L6</accession>
<dbReference type="Proteomes" id="UP001201873">
    <property type="component" value="Unassembled WGS sequence"/>
</dbReference>
<dbReference type="Pfam" id="PF19452">
    <property type="entry name" value="DUF5990"/>
    <property type="match status" value="1"/>
</dbReference>
<gene>
    <name evidence="1" type="ORF">MXD59_24075</name>
</gene>